<dbReference type="EMBL" id="KN835380">
    <property type="protein sequence ID" value="KIK38659.1"/>
    <property type="molecule type" value="Genomic_DNA"/>
</dbReference>
<evidence type="ECO:0000256" key="1">
    <source>
        <dbReference type="SAM" id="MobiDB-lite"/>
    </source>
</evidence>
<dbReference type="InParanoid" id="A0A0D0AKK7"/>
<name>A0A0D0AKK7_9AGAM</name>
<protein>
    <submittedName>
        <fullName evidence="2">Uncharacterized protein</fullName>
    </submittedName>
</protein>
<keyword evidence="3" id="KW-1185">Reference proteome</keyword>
<reference evidence="2 3" key="1">
    <citation type="submission" date="2014-04" db="EMBL/GenBank/DDBJ databases">
        <authorList>
            <consortium name="DOE Joint Genome Institute"/>
            <person name="Kuo A."/>
            <person name="Ruytinx J."/>
            <person name="Rineau F."/>
            <person name="Colpaert J."/>
            <person name="Kohler A."/>
            <person name="Nagy L.G."/>
            <person name="Floudas D."/>
            <person name="Copeland A."/>
            <person name="Barry K.W."/>
            <person name="Cichocki N."/>
            <person name="Veneault-Fourrey C."/>
            <person name="LaButti K."/>
            <person name="Lindquist E.A."/>
            <person name="Lipzen A."/>
            <person name="Lundell T."/>
            <person name="Morin E."/>
            <person name="Murat C."/>
            <person name="Sun H."/>
            <person name="Tunlid A."/>
            <person name="Henrissat B."/>
            <person name="Grigoriev I.V."/>
            <person name="Hibbett D.S."/>
            <person name="Martin F."/>
            <person name="Nordberg H.P."/>
            <person name="Cantor M.N."/>
            <person name="Hua S.X."/>
        </authorList>
    </citation>
    <scope>NUCLEOTIDE SEQUENCE [LARGE SCALE GENOMIC DNA]</scope>
    <source>
        <strain evidence="2 3">UH-Slu-Lm8-n1</strain>
    </source>
</reference>
<dbReference type="Proteomes" id="UP000054485">
    <property type="component" value="Unassembled WGS sequence"/>
</dbReference>
<proteinExistence type="predicted"/>
<evidence type="ECO:0000313" key="2">
    <source>
        <dbReference type="EMBL" id="KIK38659.1"/>
    </source>
</evidence>
<feature type="compositionally biased region" description="Polar residues" evidence="1">
    <location>
        <begin position="1"/>
        <end position="16"/>
    </location>
</feature>
<reference evidence="3" key="2">
    <citation type="submission" date="2015-01" db="EMBL/GenBank/DDBJ databases">
        <title>Evolutionary Origins and Diversification of the Mycorrhizal Mutualists.</title>
        <authorList>
            <consortium name="DOE Joint Genome Institute"/>
            <consortium name="Mycorrhizal Genomics Consortium"/>
            <person name="Kohler A."/>
            <person name="Kuo A."/>
            <person name="Nagy L.G."/>
            <person name="Floudas D."/>
            <person name="Copeland A."/>
            <person name="Barry K.W."/>
            <person name="Cichocki N."/>
            <person name="Veneault-Fourrey C."/>
            <person name="LaButti K."/>
            <person name="Lindquist E.A."/>
            <person name="Lipzen A."/>
            <person name="Lundell T."/>
            <person name="Morin E."/>
            <person name="Murat C."/>
            <person name="Riley R."/>
            <person name="Ohm R."/>
            <person name="Sun H."/>
            <person name="Tunlid A."/>
            <person name="Henrissat B."/>
            <person name="Grigoriev I.V."/>
            <person name="Hibbett D.S."/>
            <person name="Martin F."/>
        </authorList>
    </citation>
    <scope>NUCLEOTIDE SEQUENCE [LARGE SCALE GENOMIC DNA]</scope>
    <source>
        <strain evidence="3">UH-Slu-Lm8-n1</strain>
    </source>
</reference>
<accession>A0A0D0AKK7</accession>
<organism evidence="2 3">
    <name type="scientific">Suillus luteus UH-Slu-Lm8-n1</name>
    <dbReference type="NCBI Taxonomy" id="930992"/>
    <lineage>
        <taxon>Eukaryota</taxon>
        <taxon>Fungi</taxon>
        <taxon>Dikarya</taxon>
        <taxon>Basidiomycota</taxon>
        <taxon>Agaricomycotina</taxon>
        <taxon>Agaricomycetes</taxon>
        <taxon>Agaricomycetidae</taxon>
        <taxon>Boletales</taxon>
        <taxon>Suillineae</taxon>
        <taxon>Suillaceae</taxon>
        <taxon>Suillus</taxon>
    </lineage>
</organism>
<evidence type="ECO:0000313" key="3">
    <source>
        <dbReference type="Proteomes" id="UP000054485"/>
    </source>
</evidence>
<dbReference type="AlphaFoldDB" id="A0A0D0AKK7"/>
<gene>
    <name evidence="2" type="ORF">CY34DRAFT_809097</name>
</gene>
<dbReference type="HOGENOM" id="CLU_3070248_0_0_1"/>
<sequence length="53" mass="5816">MTRVTTSIDSKYTTSMPVPLYNGGRRPEAAPIAPVLLPEGHSKERVLVDNHLV</sequence>
<feature type="region of interest" description="Disordered" evidence="1">
    <location>
        <begin position="1"/>
        <end position="24"/>
    </location>
</feature>